<evidence type="ECO:0000313" key="14">
    <source>
        <dbReference type="Proteomes" id="UP000770717"/>
    </source>
</evidence>
<dbReference type="GO" id="GO:0004984">
    <property type="term" value="F:olfactory receptor activity"/>
    <property type="evidence" value="ECO:0007669"/>
    <property type="project" value="InterPro"/>
</dbReference>
<evidence type="ECO:0000256" key="8">
    <source>
        <dbReference type="ARBA" id="ARBA00023170"/>
    </source>
</evidence>
<dbReference type="EMBL" id="WNTK01000959">
    <property type="protein sequence ID" value="KAG9468272.1"/>
    <property type="molecule type" value="Genomic_DNA"/>
</dbReference>
<organism evidence="13 14">
    <name type="scientific">Eleutherodactylus coqui</name>
    <name type="common">Puerto Rican coqui</name>
    <dbReference type="NCBI Taxonomy" id="57060"/>
    <lineage>
        <taxon>Eukaryota</taxon>
        <taxon>Metazoa</taxon>
        <taxon>Chordata</taxon>
        <taxon>Craniata</taxon>
        <taxon>Vertebrata</taxon>
        <taxon>Euteleostomi</taxon>
        <taxon>Amphibia</taxon>
        <taxon>Batrachia</taxon>
        <taxon>Anura</taxon>
        <taxon>Neobatrachia</taxon>
        <taxon>Hyloidea</taxon>
        <taxon>Eleutherodactylidae</taxon>
        <taxon>Eleutherodactylinae</taxon>
        <taxon>Eleutherodactylus</taxon>
        <taxon>Eleutherodactylus</taxon>
    </lineage>
</organism>
<evidence type="ECO:0000256" key="10">
    <source>
        <dbReference type="RuleBase" id="RU000688"/>
    </source>
</evidence>
<dbReference type="InterPro" id="IPR050516">
    <property type="entry name" value="Olfactory_GPCR"/>
</dbReference>
<keyword evidence="4 11" id="KW-0552">Olfaction</keyword>
<evidence type="ECO:0000256" key="3">
    <source>
        <dbReference type="ARBA" id="ARBA00022692"/>
    </source>
</evidence>
<dbReference type="AlphaFoldDB" id="A0A8J6EFH4"/>
<evidence type="ECO:0000256" key="9">
    <source>
        <dbReference type="ARBA" id="ARBA00023224"/>
    </source>
</evidence>
<dbReference type="Gene3D" id="1.20.1070.10">
    <property type="entry name" value="Rhodopsin 7-helix transmembrane proteins"/>
    <property type="match status" value="1"/>
</dbReference>
<evidence type="ECO:0000256" key="6">
    <source>
        <dbReference type="ARBA" id="ARBA00023040"/>
    </source>
</evidence>
<dbReference type="GO" id="GO:0005886">
    <property type="term" value="C:plasma membrane"/>
    <property type="evidence" value="ECO:0007669"/>
    <property type="project" value="UniProtKB-SubCell"/>
</dbReference>
<feature type="transmembrane region" description="Helical" evidence="11">
    <location>
        <begin position="96"/>
        <end position="113"/>
    </location>
</feature>
<keyword evidence="2 11" id="KW-1003">Cell membrane</keyword>
<feature type="transmembrane region" description="Helical" evidence="11">
    <location>
        <begin position="21"/>
        <end position="48"/>
    </location>
</feature>
<keyword evidence="7 11" id="KW-0472">Membrane</keyword>
<dbReference type="PRINTS" id="PR00237">
    <property type="entry name" value="GPCRRHODOPSN"/>
</dbReference>
<reference evidence="13" key="1">
    <citation type="thesis" date="2020" institute="ProQuest LLC" country="789 East Eisenhower Parkway, Ann Arbor, MI, USA">
        <title>Comparative Genomics and Chromosome Evolution.</title>
        <authorList>
            <person name="Mudd A.B."/>
        </authorList>
    </citation>
    <scope>NUCLEOTIDE SEQUENCE</scope>
    <source>
        <strain evidence="13">HN-11 Male</strain>
        <tissue evidence="13">Kidney and liver</tissue>
    </source>
</reference>
<dbReference type="OrthoDB" id="9615015at2759"/>
<dbReference type="InterPro" id="IPR000725">
    <property type="entry name" value="Olfact_rcpt"/>
</dbReference>
<comment type="similarity">
    <text evidence="10">Belongs to the G-protein coupled receptor 1 family.</text>
</comment>
<keyword evidence="5 11" id="KW-1133">Transmembrane helix</keyword>
<evidence type="ECO:0000256" key="11">
    <source>
        <dbReference type="RuleBase" id="RU363047"/>
    </source>
</evidence>
<feature type="transmembrane region" description="Helical" evidence="11">
    <location>
        <begin position="133"/>
        <end position="157"/>
    </location>
</feature>
<comment type="subcellular location">
    <subcellularLocation>
        <location evidence="1 11">Cell membrane</location>
        <topology evidence="1 11">Multi-pass membrane protein</topology>
    </subcellularLocation>
</comment>
<dbReference type="FunFam" id="1.20.1070.10:FF:000015">
    <property type="entry name" value="Olfactory receptor"/>
    <property type="match status" value="1"/>
</dbReference>
<dbReference type="PROSITE" id="PS00237">
    <property type="entry name" value="G_PROTEIN_RECEP_F1_1"/>
    <property type="match status" value="1"/>
</dbReference>
<feature type="domain" description="G-protein coupled receptors family 1 profile" evidence="12">
    <location>
        <begin position="39"/>
        <end position="287"/>
    </location>
</feature>
<dbReference type="Pfam" id="PF13853">
    <property type="entry name" value="7tm_4"/>
    <property type="match status" value="1"/>
</dbReference>
<dbReference type="InterPro" id="IPR017452">
    <property type="entry name" value="GPCR_Rhodpsn_7TM"/>
</dbReference>
<feature type="transmembrane region" description="Helical" evidence="11">
    <location>
        <begin position="234"/>
        <end position="258"/>
    </location>
</feature>
<name>A0A8J6EFH4_ELECQ</name>
<evidence type="ECO:0000313" key="13">
    <source>
        <dbReference type="EMBL" id="KAG9468272.1"/>
    </source>
</evidence>
<evidence type="ECO:0000256" key="5">
    <source>
        <dbReference type="ARBA" id="ARBA00022989"/>
    </source>
</evidence>
<dbReference type="GO" id="GO:0004930">
    <property type="term" value="F:G protein-coupled receptor activity"/>
    <property type="evidence" value="ECO:0007669"/>
    <property type="project" value="UniProtKB-KW"/>
</dbReference>
<evidence type="ECO:0000256" key="7">
    <source>
        <dbReference type="ARBA" id="ARBA00023136"/>
    </source>
</evidence>
<dbReference type="PRINTS" id="PR00245">
    <property type="entry name" value="OLFACTORYR"/>
</dbReference>
<accession>A0A8J6EFH4</accession>
<feature type="transmembrane region" description="Helical" evidence="11">
    <location>
        <begin position="189"/>
        <end position="213"/>
    </location>
</feature>
<dbReference type="PROSITE" id="PS50262">
    <property type="entry name" value="G_PROTEIN_RECEP_F1_2"/>
    <property type="match status" value="1"/>
</dbReference>
<feature type="transmembrane region" description="Helical" evidence="11">
    <location>
        <begin position="264"/>
        <end position="282"/>
    </location>
</feature>
<evidence type="ECO:0000256" key="2">
    <source>
        <dbReference type="ARBA" id="ARBA00022475"/>
    </source>
</evidence>
<evidence type="ECO:0000259" key="12">
    <source>
        <dbReference type="PROSITE" id="PS50262"/>
    </source>
</evidence>
<dbReference type="PANTHER" id="PTHR26452">
    <property type="entry name" value="OLFACTORY RECEPTOR"/>
    <property type="match status" value="1"/>
</dbReference>
<keyword evidence="6 10" id="KW-0297">G-protein coupled receptor</keyword>
<sequence length="322" mass="36946">MKNQTTITSVLLMRLSDDQKIIYVLFTLFLLIYLMTFLTNFLIILLLLTCTHLHTSMYFFLGNLAFLDMSYSSVTAPRILFDLSTQDWSISLPECIMQIFFVIYSGTSEVFLLSSMSYDRYIAICHPLRYSQVMSWGMCTQMVSLVWSSALLAPIIFTLCLKRLTFCPNFIQNIFCDLSHLLKLSCTDISINLLVFFIVGGFFGTVTFVATFYPYVRIFSTVLKIRTSDRKRKAFSTCTSHLTVVFIFYASTTFIYYVPNTNNLLTLNQVVTVLYTLITPLLNRLIYSLRSKDLKAAQQKVLHIHVVMSVRLTSSMLSIDTG</sequence>
<dbReference type="InterPro" id="IPR000276">
    <property type="entry name" value="GPCR_Rhodpsn"/>
</dbReference>
<protein>
    <recommendedName>
        <fullName evidence="11">Olfactory receptor</fullName>
    </recommendedName>
</protein>
<proteinExistence type="inferred from homology"/>
<dbReference type="SUPFAM" id="SSF81321">
    <property type="entry name" value="Family A G protein-coupled receptor-like"/>
    <property type="match status" value="1"/>
</dbReference>
<dbReference type="Proteomes" id="UP000770717">
    <property type="component" value="Unassembled WGS sequence"/>
</dbReference>
<keyword evidence="14" id="KW-1185">Reference proteome</keyword>
<keyword evidence="8 10" id="KW-0675">Receptor</keyword>
<keyword evidence="3 10" id="KW-0812">Transmembrane</keyword>
<keyword evidence="11" id="KW-0716">Sensory transduction</keyword>
<comment type="caution">
    <text evidence="13">The sequence shown here is derived from an EMBL/GenBank/DDBJ whole genome shotgun (WGS) entry which is preliminary data.</text>
</comment>
<evidence type="ECO:0000256" key="4">
    <source>
        <dbReference type="ARBA" id="ARBA00022725"/>
    </source>
</evidence>
<evidence type="ECO:0000256" key="1">
    <source>
        <dbReference type="ARBA" id="ARBA00004651"/>
    </source>
</evidence>
<keyword evidence="9 10" id="KW-0807">Transducer</keyword>
<gene>
    <name evidence="13" type="ORF">GDO78_023122</name>
</gene>